<dbReference type="InterPro" id="IPR050695">
    <property type="entry name" value="N-acetylmuramoyl_amidase_3"/>
</dbReference>
<evidence type="ECO:0000313" key="7">
    <source>
        <dbReference type="Proteomes" id="UP000700212"/>
    </source>
</evidence>
<feature type="domain" description="SLH" evidence="4">
    <location>
        <begin position="28"/>
        <end position="95"/>
    </location>
</feature>
<gene>
    <name evidence="6" type="ORF">K8V30_05835</name>
</gene>
<keyword evidence="1 6" id="KW-0378">Hydrolase</keyword>
<feature type="domain" description="SH3b" evidence="5">
    <location>
        <begin position="384"/>
        <end position="446"/>
    </location>
</feature>
<dbReference type="EC" id="3.5.1.28" evidence="6"/>
<feature type="domain" description="SLH" evidence="4">
    <location>
        <begin position="96"/>
        <end position="155"/>
    </location>
</feature>
<evidence type="ECO:0000259" key="5">
    <source>
        <dbReference type="PROSITE" id="PS51781"/>
    </source>
</evidence>
<evidence type="ECO:0000256" key="1">
    <source>
        <dbReference type="ARBA" id="ARBA00022801"/>
    </source>
</evidence>
<keyword evidence="3" id="KW-0732">Signal</keyword>
<organism evidence="6 7">
    <name type="scientific">Metalysinibacillus jejuensis</name>
    <dbReference type="NCBI Taxonomy" id="914327"/>
    <lineage>
        <taxon>Bacteria</taxon>
        <taxon>Bacillati</taxon>
        <taxon>Bacillota</taxon>
        <taxon>Bacilli</taxon>
        <taxon>Bacillales</taxon>
        <taxon>Caryophanaceae</taxon>
        <taxon>Metalysinibacillus</taxon>
    </lineage>
</organism>
<evidence type="ECO:0000256" key="3">
    <source>
        <dbReference type="SAM" id="SignalP"/>
    </source>
</evidence>
<proteinExistence type="predicted"/>
<dbReference type="GO" id="GO:0009253">
    <property type="term" value="P:peptidoglycan catabolic process"/>
    <property type="evidence" value="ECO:0007669"/>
    <property type="project" value="InterPro"/>
</dbReference>
<dbReference type="Pfam" id="PF00395">
    <property type="entry name" value="SLH"/>
    <property type="match status" value="3"/>
</dbReference>
<reference evidence="6" key="1">
    <citation type="journal article" date="2021" name="PeerJ">
        <title>Extensive microbial diversity within the chicken gut microbiome revealed by metagenomics and culture.</title>
        <authorList>
            <person name="Gilroy R."/>
            <person name="Ravi A."/>
            <person name="Getino M."/>
            <person name="Pursley I."/>
            <person name="Horton D.L."/>
            <person name="Alikhan N.F."/>
            <person name="Baker D."/>
            <person name="Gharbi K."/>
            <person name="Hall N."/>
            <person name="Watson M."/>
            <person name="Adriaenssens E.M."/>
            <person name="Foster-Nyarko E."/>
            <person name="Jarju S."/>
            <person name="Secka A."/>
            <person name="Antonio M."/>
            <person name="Oren A."/>
            <person name="Chaudhuri R.R."/>
            <person name="La Ragione R."/>
            <person name="Hildebrand F."/>
            <person name="Pallen M.J."/>
        </authorList>
    </citation>
    <scope>NUCLEOTIDE SEQUENCE</scope>
    <source>
        <strain evidence="6">CHK160-4876</strain>
    </source>
</reference>
<dbReference type="GO" id="GO:0030288">
    <property type="term" value="C:outer membrane-bounded periplasmic space"/>
    <property type="evidence" value="ECO:0007669"/>
    <property type="project" value="TreeGrafter"/>
</dbReference>
<name>A0A921NC68_9BACL</name>
<sequence length="635" mass="69855">MCRKMISYLTIIAVTMAAFFTAATSTQANQAFSDVSESHGAHKEIQYLVEKGVIKGYTAENGLAEFRPNKAVTRAQVAKMLVLGSGETPSSATVSSFSDIKANDDYIPYIEKAVELGYFEVEKGQAFYPNEYIKRGEMSYALVKAFKLDTDEYKGLPTIFGDVSANHRYAKEINAVYYNGLAIRAMNFNPDKSLTRAQFSSFVARASSETFRLELPVKGETNLEEKPNPADVIGVVRSTTNGLNVRKGSTTSSAVMGKVNTGGQLAVYDMQGDWLKITYNGEFGYVSKQYVKFVDAQTREFLENATKKVKATQGLNLYYGPSSSSKKIVQVGVIPAGTELDVYSSKDGYYQVMYKDVPGYIVANSATDITPTLPPTTAPSGPTATVGRVTVDYVNVRAQANNQSKQLGQLRIGQRVAVNQISGYWANINFNGQSAWVYKSYLKLLNQNGLPLQNRIIVIDPGHGGKDPGAVSNGYNEKSIVLKVGNLVGQKLRAAGADVRQTRTTDKFLELQEIVDFTNRNEAEIFVSIHVNSFGSSTAHGTETYYSITAGDMYKEDQDLATFINSQIVKNANMYNRGVKTAPYYVTRNVIIPAVLVELGFISNGTDRAKLVSDKYVEIYAESIYQGIVQYYSKQ</sequence>
<dbReference type="EMBL" id="DYTV01000073">
    <property type="protein sequence ID" value="HJH11205.1"/>
    <property type="molecule type" value="Genomic_DNA"/>
</dbReference>
<dbReference type="InterPro" id="IPR003646">
    <property type="entry name" value="SH3-like_bac-type"/>
</dbReference>
<dbReference type="SUPFAM" id="SSF53187">
    <property type="entry name" value="Zn-dependent exopeptidases"/>
    <property type="match status" value="1"/>
</dbReference>
<dbReference type="Proteomes" id="UP000700212">
    <property type="component" value="Unassembled WGS sequence"/>
</dbReference>
<dbReference type="PANTHER" id="PTHR30404">
    <property type="entry name" value="N-ACETYLMURAMOYL-L-ALANINE AMIDASE"/>
    <property type="match status" value="1"/>
</dbReference>
<feature type="chain" id="PRO_5038392859" evidence="3">
    <location>
        <begin position="29"/>
        <end position="635"/>
    </location>
</feature>
<feature type="domain" description="SLH" evidence="4">
    <location>
        <begin position="156"/>
        <end position="217"/>
    </location>
</feature>
<dbReference type="SMART" id="SM00287">
    <property type="entry name" value="SH3b"/>
    <property type="match status" value="3"/>
</dbReference>
<dbReference type="PROSITE" id="PS51781">
    <property type="entry name" value="SH3B"/>
    <property type="match status" value="3"/>
</dbReference>
<comment type="caution">
    <text evidence="6">The sequence shown here is derived from an EMBL/GenBank/DDBJ whole genome shotgun (WGS) entry which is preliminary data.</text>
</comment>
<dbReference type="SMART" id="SM00646">
    <property type="entry name" value="Ami_3"/>
    <property type="match status" value="1"/>
</dbReference>
<feature type="domain" description="SH3b" evidence="5">
    <location>
        <begin position="304"/>
        <end position="370"/>
    </location>
</feature>
<dbReference type="Gene3D" id="2.30.30.40">
    <property type="entry name" value="SH3 Domains"/>
    <property type="match status" value="3"/>
</dbReference>
<dbReference type="InterPro" id="IPR001119">
    <property type="entry name" value="SLH_dom"/>
</dbReference>
<dbReference type="Pfam" id="PF08239">
    <property type="entry name" value="SH3_3"/>
    <property type="match status" value="2"/>
</dbReference>
<evidence type="ECO:0000313" key="6">
    <source>
        <dbReference type="EMBL" id="HJH11205.1"/>
    </source>
</evidence>
<feature type="domain" description="SH3b" evidence="5">
    <location>
        <begin position="233"/>
        <end position="295"/>
    </location>
</feature>
<dbReference type="AlphaFoldDB" id="A0A921NC68"/>
<accession>A0A921NC68</accession>
<reference evidence="6" key="2">
    <citation type="submission" date="2021-09" db="EMBL/GenBank/DDBJ databases">
        <authorList>
            <person name="Gilroy R."/>
        </authorList>
    </citation>
    <scope>NUCLEOTIDE SEQUENCE</scope>
    <source>
        <strain evidence="6">CHK160-4876</strain>
    </source>
</reference>
<feature type="signal peptide" evidence="3">
    <location>
        <begin position="1"/>
        <end position="28"/>
    </location>
</feature>
<dbReference type="InterPro" id="IPR002508">
    <property type="entry name" value="MurNAc-LAA_cat"/>
</dbReference>
<evidence type="ECO:0000256" key="2">
    <source>
        <dbReference type="ARBA" id="ARBA00023316"/>
    </source>
</evidence>
<protein>
    <submittedName>
        <fullName evidence="6">N-acetylmuramoyl-L-alanine amidase</fullName>
        <ecNumber evidence="6">3.5.1.28</ecNumber>
    </submittedName>
</protein>
<dbReference type="PROSITE" id="PS51272">
    <property type="entry name" value="SLH"/>
    <property type="match status" value="3"/>
</dbReference>
<keyword evidence="2" id="KW-0961">Cell wall biogenesis/degradation</keyword>
<dbReference type="CDD" id="cd02696">
    <property type="entry name" value="MurNAc-LAA"/>
    <property type="match status" value="1"/>
</dbReference>
<dbReference type="GO" id="GO:0008745">
    <property type="term" value="F:N-acetylmuramoyl-L-alanine amidase activity"/>
    <property type="evidence" value="ECO:0007669"/>
    <property type="project" value="UniProtKB-EC"/>
</dbReference>
<dbReference type="Pfam" id="PF01520">
    <property type="entry name" value="Amidase_3"/>
    <property type="match status" value="1"/>
</dbReference>
<dbReference type="GO" id="GO:0071555">
    <property type="term" value="P:cell wall organization"/>
    <property type="evidence" value="ECO:0007669"/>
    <property type="project" value="UniProtKB-KW"/>
</dbReference>
<dbReference type="PANTHER" id="PTHR30404:SF0">
    <property type="entry name" value="N-ACETYLMURAMOYL-L-ALANINE AMIDASE AMIC"/>
    <property type="match status" value="1"/>
</dbReference>
<dbReference type="Gene3D" id="3.40.630.40">
    <property type="entry name" value="Zn-dependent exopeptidases"/>
    <property type="match status" value="1"/>
</dbReference>
<evidence type="ECO:0000259" key="4">
    <source>
        <dbReference type="PROSITE" id="PS51272"/>
    </source>
</evidence>